<reference evidence="4 5" key="1">
    <citation type="submission" date="2024-02" db="EMBL/GenBank/DDBJ databases">
        <authorList>
            <person name="Chen Y."/>
            <person name="Shah S."/>
            <person name="Dougan E. K."/>
            <person name="Thang M."/>
            <person name="Chan C."/>
        </authorList>
    </citation>
    <scope>NUCLEOTIDE SEQUENCE [LARGE SCALE GENOMIC DNA]</scope>
</reference>
<dbReference type="PANTHER" id="PTHR15241:SF304">
    <property type="entry name" value="RRM DOMAIN-CONTAINING PROTEIN"/>
    <property type="match status" value="1"/>
</dbReference>
<dbReference type="Proteomes" id="UP001642484">
    <property type="component" value="Unassembled WGS sequence"/>
</dbReference>
<name>A0ABP0LKH4_9DINO</name>
<evidence type="ECO:0000313" key="5">
    <source>
        <dbReference type="Proteomes" id="UP001642484"/>
    </source>
</evidence>
<evidence type="ECO:0000256" key="2">
    <source>
        <dbReference type="SAM" id="MobiDB-lite"/>
    </source>
</evidence>
<feature type="domain" description="RRM" evidence="3">
    <location>
        <begin position="305"/>
        <end position="379"/>
    </location>
</feature>
<organism evidence="4 5">
    <name type="scientific">Durusdinium trenchii</name>
    <dbReference type="NCBI Taxonomy" id="1381693"/>
    <lineage>
        <taxon>Eukaryota</taxon>
        <taxon>Sar</taxon>
        <taxon>Alveolata</taxon>
        <taxon>Dinophyceae</taxon>
        <taxon>Suessiales</taxon>
        <taxon>Symbiodiniaceae</taxon>
        <taxon>Durusdinium</taxon>
    </lineage>
</organism>
<gene>
    <name evidence="4" type="ORF">CCMP2556_LOCUS21484</name>
</gene>
<evidence type="ECO:0000313" key="4">
    <source>
        <dbReference type="EMBL" id="CAK9039690.1"/>
    </source>
</evidence>
<feature type="compositionally biased region" description="Basic residues" evidence="2">
    <location>
        <begin position="546"/>
        <end position="564"/>
    </location>
</feature>
<feature type="domain" description="RRM" evidence="3">
    <location>
        <begin position="183"/>
        <end position="258"/>
    </location>
</feature>
<feature type="compositionally biased region" description="Basic and acidic residues" evidence="2">
    <location>
        <begin position="648"/>
        <end position="660"/>
    </location>
</feature>
<dbReference type="InterPro" id="IPR012677">
    <property type="entry name" value="Nucleotide-bd_a/b_plait_sf"/>
</dbReference>
<dbReference type="InterPro" id="IPR000504">
    <property type="entry name" value="RRM_dom"/>
</dbReference>
<dbReference type="SMART" id="SM00360">
    <property type="entry name" value="RRM"/>
    <property type="match status" value="2"/>
</dbReference>
<proteinExistence type="predicted"/>
<evidence type="ECO:0000256" key="1">
    <source>
        <dbReference type="PROSITE-ProRule" id="PRU00176"/>
    </source>
</evidence>
<feature type="region of interest" description="Disordered" evidence="2">
    <location>
        <begin position="481"/>
        <end position="592"/>
    </location>
</feature>
<keyword evidence="5" id="KW-1185">Reference proteome</keyword>
<keyword evidence="1" id="KW-0694">RNA-binding</keyword>
<feature type="compositionally biased region" description="Basic and acidic residues" evidence="2">
    <location>
        <begin position="671"/>
        <end position="685"/>
    </location>
</feature>
<dbReference type="SUPFAM" id="SSF54928">
    <property type="entry name" value="RNA-binding domain, RBD"/>
    <property type="match status" value="1"/>
</dbReference>
<feature type="compositionally biased region" description="Acidic residues" evidence="2">
    <location>
        <begin position="519"/>
        <end position="532"/>
    </location>
</feature>
<dbReference type="CDD" id="cd00590">
    <property type="entry name" value="RRM_SF"/>
    <property type="match status" value="1"/>
</dbReference>
<dbReference type="PROSITE" id="PS50102">
    <property type="entry name" value="RRM"/>
    <property type="match status" value="2"/>
</dbReference>
<evidence type="ECO:0000259" key="3">
    <source>
        <dbReference type="PROSITE" id="PS50102"/>
    </source>
</evidence>
<feature type="region of interest" description="Disordered" evidence="2">
    <location>
        <begin position="641"/>
        <end position="685"/>
    </location>
</feature>
<dbReference type="EMBL" id="CAXAMN010013003">
    <property type="protein sequence ID" value="CAK9039690.1"/>
    <property type="molecule type" value="Genomic_DNA"/>
</dbReference>
<feature type="compositionally biased region" description="Basic and acidic residues" evidence="2">
    <location>
        <begin position="495"/>
        <end position="506"/>
    </location>
</feature>
<dbReference type="InterPro" id="IPR035979">
    <property type="entry name" value="RBD_domain_sf"/>
</dbReference>
<dbReference type="PANTHER" id="PTHR15241">
    <property type="entry name" value="TRANSFORMER-2-RELATED"/>
    <property type="match status" value="1"/>
</dbReference>
<accession>A0ABP0LKH4</accession>
<protein>
    <recommendedName>
        <fullName evidence="3">RRM domain-containing protein</fullName>
    </recommendedName>
</protein>
<dbReference type="Pfam" id="PF00076">
    <property type="entry name" value="RRM_1"/>
    <property type="match status" value="1"/>
</dbReference>
<dbReference type="Gene3D" id="3.30.70.330">
    <property type="match status" value="2"/>
</dbReference>
<sequence>MSPKALSRLPELLPSKLSPAQKKLYDQIAAGAKDSSGRPLKTRVNEETGGLLGPFNAFLRRFQFNWSNVRAPLSWVQMWRFWRSTYASESWSAASASWRCLAMCSPNVEAVRDEGRAAWLCRCSVGGAVTANPPCDHPAVPAAVPARLGELSECAMAKSAMSTTPSVLAAMSYGAIVDVKDKNSLYVSNLSVNVTENSLREVFRACGQLNEVIFRTYPGSLKWYAQLNFQSADGVVQASKMEGTPICGTALRCSAIDPTSMAAHEVLAREQAKEEAATKAQEETDAARQEWHKKLREHAEARKLRTVHIDGLPSNTTLQDLQRLGEQFGTVEQLRLDRDAKGAAFGLVQFKELGIARGCCLRRTFLVDDHVVVFSESKSEVNSMDIEEATVEFRHPCIDRALASSAGGEQSAQGKFWEELAEKRRQLYNTKLEMVRQNAEEILGPGIAASPPPSPPEEDDFYAWAKQAAAFAEDVLGAVHGEDEKPEEREEEPEEKGPVDLEEHPDIVPGTELAVLNDSSEEEISEDDEGDAVDVIGGAFADGPRARRQRRAALRAQRAPRRPKPPAAPPPTPAQWAAQRQSALERLQASPAQWAAARQRALDRLKAKRSSTAVLVRPGPGRGRQNAVELLEEIQVDLDGELAPEDLTEPKRARRAKGEDQMGAAGGGLDGRTRRDDPDCYDGMK</sequence>
<comment type="caution">
    <text evidence="4">The sequence shown here is derived from an EMBL/GenBank/DDBJ whole genome shotgun (WGS) entry which is preliminary data.</text>
</comment>